<evidence type="ECO:0000256" key="9">
    <source>
        <dbReference type="ARBA" id="ARBA00023204"/>
    </source>
</evidence>
<dbReference type="AlphaFoldDB" id="A0A2S0NI32"/>
<dbReference type="NCBIfam" id="TIGR03915">
    <property type="entry name" value="SAM_7_link_chp"/>
    <property type="match status" value="1"/>
</dbReference>
<keyword evidence="7" id="KW-0408">Iron</keyword>
<evidence type="ECO:0000256" key="4">
    <source>
        <dbReference type="ARBA" id="ARBA00022723"/>
    </source>
</evidence>
<evidence type="ECO:0000256" key="2">
    <source>
        <dbReference type="ARBA" id="ARBA00019403"/>
    </source>
</evidence>
<dbReference type="InterPro" id="IPR023875">
    <property type="entry name" value="DNA_repair_put"/>
</dbReference>
<evidence type="ECO:0000256" key="5">
    <source>
        <dbReference type="ARBA" id="ARBA00022763"/>
    </source>
</evidence>
<evidence type="ECO:0000259" key="10">
    <source>
        <dbReference type="SMART" id="SM00986"/>
    </source>
</evidence>
<dbReference type="GO" id="GO:0051539">
    <property type="term" value="F:4 iron, 4 sulfur cluster binding"/>
    <property type="evidence" value="ECO:0007669"/>
    <property type="project" value="UniProtKB-KW"/>
</dbReference>
<dbReference type="CDD" id="cd10030">
    <property type="entry name" value="UDG-F4_TTUDGA_SPO1dp_like"/>
    <property type="match status" value="1"/>
</dbReference>
<dbReference type="EMBL" id="CP027668">
    <property type="protein sequence ID" value="AVO47814.1"/>
    <property type="molecule type" value="Genomic_DNA"/>
</dbReference>
<dbReference type="InterPro" id="IPR036895">
    <property type="entry name" value="Uracil-DNA_glycosylase-like_sf"/>
</dbReference>
<dbReference type="NCBIfam" id="TIGR03914">
    <property type="entry name" value="UDG_fam_dom"/>
    <property type="match status" value="1"/>
</dbReference>
<dbReference type="GO" id="GO:0097506">
    <property type="term" value="F:deaminated base DNA N-glycosylase activity"/>
    <property type="evidence" value="ECO:0007669"/>
    <property type="project" value="UniProtKB-ARBA"/>
</dbReference>
<proteinExistence type="inferred from homology"/>
<comment type="similarity">
    <text evidence="1">Belongs to the uracil-DNA glycosylase (UDG) superfamily. Type 4 (UDGa) family.</text>
</comment>
<dbReference type="SMART" id="SM00987">
    <property type="entry name" value="UreE_C"/>
    <property type="match status" value="1"/>
</dbReference>
<dbReference type="Pfam" id="PF13566">
    <property type="entry name" value="DUF4130"/>
    <property type="match status" value="1"/>
</dbReference>
<dbReference type="OrthoDB" id="5290748at2"/>
<reference evidence="11 12" key="1">
    <citation type="submission" date="2018-03" db="EMBL/GenBank/DDBJ databases">
        <title>Genome sequencing of Phreatobacter sp.</title>
        <authorList>
            <person name="Kim S.-J."/>
            <person name="Heo J."/>
            <person name="Kwon S.-W."/>
        </authorList>
    </citation>
    <scope>NUCLEOTIDE SEQUENCE [LARGE SCALE GENOMIC DNA]</scope>
    <source>
        <strain evidence="11 12">S-12</strain>
    </source>
</reference>
<keyword evidence="4" id="KW-0479">Metal-binding</keyword>
<evidence type="ECO:0000256" key="7">
    <source>
        <dbReference type="ARBA" id="ARBA00023004"/>
    </source>
</evidence>
<evidence type="ECO:0000256" key="6">
    <source>
        <dbReference type="ARBA" id="ARBA00022801"/>
    </source>
</evidence>
<keyword evidence="5" id="KW-0227">DNA damage</keyword>
<dbReference type="PANTHER" id="PTHR33693">
    <property type="entry name" value="TYPE-5 URACIL-DNA GLYCOSYLASE"/>
    <property type="match status" value="1"/>
</dbReference>
<dbReference type="InterPro" id="IPR005122">
    <property type="entry name" value="Uracil-DNA_glycosylase-like"/>
</dbReference>
<evidence type="ECO:0000313" key="11">
    <source>
        <dbReference type="EMBL" id="AVO47814.1"/>
    </source>
</evidence>
<name>A0A2S0NI32_9HYPH</name>
<organism evidence="11 12">
    <name type="scientific">Phreatobacter cathodiphilus</name>
    <dbReference type="NCBI Taxonomy" id="1868589"/>
    <lineage>
        <taxon>Bacteria</taxon>
        <taxon>Pseudomonadati</taxon>
        <taxon>Pseudomonadota</taxon>
        <taxon>Alphaproteobacteria</taxon>
        <taxon>Hyphomicrobiales</taxon>
        <taxon>Phreatobacteraceae</taxon>
        <taxon>Phreatobacter</taxon>
    </lineage>
</organism>
<keyword evidence="3" id="KW-0004">4Fe-4S</keyword>
<accession>A0A2S0NI32</accession>
<dbReference type="GO" id="GO:0006281">
    <property type="term" value="P:DNA repair"/>
    <property type="evidence" value="ECO:0007669"/>
    <property type="project" value="UniProtKB-KW"/>
</dbReference>
<dbReference type="InterPro" id="IPR025404">
    <property type="entry name" value="DUF4130"/>
</dbReference>
<dbReference type="SUPFAM" id="SSF52141">
    <property type="entry name" value="Uracil-DNA glycosylase-like"/>
    <property type="match status" value="1"/>
</dbReference>
<dbReference type="Gene3D" id="3.40.470.10">
    <property type="entry name" value="Uracil-DNA glycosylase-like domain"/>
    <property type="match status" value="1"/>
</dbReference>
<keyword evidence="6" id="KW-0378">Hydrolase</keyword>
<evidence type="ECO:0000256" key="3">
    <source>
        <dbReference type="ARBA" id="ARBA00022485"/>
    </source>
</evidence>
<gene>
    <name evidence="11" type="ORF">C6569_21180</name>
</gene>
<keyword evidence="8" id="KW-0411">Iron-sulfur</keyword>
<evidence type="ECO:0000256" key="1">
    <source>
        <dbReference type="ARBA" id="ARBA00006521"/>
    </source>
</evidence>
<evidence type="ECO:0000313" key="12">
    <source>
        <dbReference type="Proteomes" id="UP000237889"/>
    </source>
</evidence>
<dbReference type="InterPro" id="IPR051536">
    <property type="entry name" value="UDG_Type-4/5"/>
</dbReference>
<evidence type="ECO:0000256" key="8">
    <source>
        <dbReference type="ARBA" id="ARBA00023014"/>
    </source>
</evidence>
<dbReference type="PANTHER" id="PTHR33693:SF9">
    <property type="entry name" value="TYPE-4 URACIL-DNA GLYCOSYLASE"/>
    <property type="match status" value="1"/>
</dbReference>
<feature type="domain" description="Uracil-DNA glycosylase-like" evidence="10">
    <location>
        <begin position="300"/>
        <end position="458"/>
    </location>
</feature>
<dbReference type="InterPro" id="IPR005273">
    <property type="entry name" value="Ura-DNA_glyco_family4"/>
</dbReference>
<dbReference type="GO" id="GO:0046872">
    <property type="term" value="F:metal ion binding"/>
    <property type="evidence" value="ECO:0007669"/>
    <property type="project" value="UniProtKB-KW"/>
</dbReference>
<dbReference type="KEGG" id="phr:C6569_21180"/>
<dbReference type="SMART" id="SM00986">
    <property type="entry name" value="UDG"/>
    <property type="match status" value="1"/>
</dbReference>
<sequence>MVQIRLGPGADLDGFRAAARSLVAAGTPPEAVVWTQGGAADLFGAPVLPDGPPLSLPRAAADLVQLVVCHRDPERFGLLYRLIWRLTHGEKALLEVMSDPLVHRLAMMGKAIRRDLHKMHAFLRFRRVETAKGERFVAWFEPDHHILAAAAPFFRNRFGSLDWTILTPEGRVSWTGGALVFGPAATRDEAAAGDGFEEGWRDYYESTFNPARLNTTAMRAEMPKKYWRNMPETAAIPGMVRAALSRVDGMMEREPAMPTRRNPDKAVAAMQEAGPHSLEELNRIISGSEPLVPGATRAVLGEGPVGAAIAFVGEQPGDQEDLQGRPFVGPAGQLLDRALAEAGIERSATYLTNAVKHFKFVQRGRRRIHESPTAGEVKHYRWWLERELDLVRPGLVVALGATAALALAGKAVPVGRNRGLFRFGDRPGFLTVHPSSLLREPDPQAREEGFRRYCEDMRRIRELAAA</sequence>
<keyword evidence="12" id="KW-1185">Reference proteome</keyword>
<protein>
    <recommendedName>
        <fullName evidence="2">Type-4 uracil-DNA glycosylase</fullName>
    </recommendedName>
</protein>
<dbReference type="Pfam" id="PF03167">
    <property type="entry name" value="UDG"/>
    <property type="match status" value="1"/>
</dbReference>
<dbReference type="Proteomes" id="UP000237889">
    <property type="component" value="Chromosome"/>
</dbReference>
<keyword evidence="9" id="KW-0234">DNA repair</keyword>